<dbReference type="InterPro" id="IPR011047">
    <property type="entry name" value="Quinoprotein_ADH-like_sf"/>
</dbReference>
<feature type="repeat" description="WD" evidence="3">
    <location>
        <begin position="1295"/>
        <end position="1336"/>
    </location>
</feature>
<evidence type="ECO:0000313" key="5">
    <source>
        <dbReference type="EMBL" id="KAG2456960.1"/>
    </source>
</evidence>
<dbReference type="InterPro" id="IPR001680">
    <property type="entry name" value="WD40_rpt"/>
</dbReference>
<dbReference type="PROSITE" id="PS50082">
    <property type="entry name" value="WD_REPEATS_2"/>
    <property type="match status" value="1"/>
</dbReference>
<protein>
    <submittedName>
        <fullName evidence="5">NWD2 protein</fullName>
    </submittedName>
</protein>
<gene>
    <name evidence="5" type="primary">Nwd2_0</name>
    <name evidence="5" type="ORF">GTO96_0013100</name>
</gene>
<evidence type="ECO:0000313" key="6">
    <source>
        <dbReference type="Proteomes" id="UP000886611"/>
    </source>
</evidence>
<dbReference type="Pfam" id="PF25469">
    <property type="entry name" value="WHD_NWD1"/>
    <property type="match status" value="1"/>
</dbReference>
<keyword evidence="6" id="KW-1185">Reference proteome</keyword>
<keyword evidence="1 3" id="KW-0853">WD repeat</keyword>
<evidence type="ECO:0000259" key="4">
    <source>
        <dbReference type="Pfam" id="PF25469"/>
    </source>
</evidence>
<dbReference type="InterPro" id="IPR057588">
    <property type="entry name" value="NWD1/2-like_WH"/>
</dbReference>
<dbReference type="InterPro" id="IPR052752">
    <property type="entry name" value="NACHT-WD_repeat"/>
</dbReference>
<dbReference type="Gene3D" id="1.25.40.370">
    <property type="match status" value="1"/>
</dbReference>
<dbReference type="InterPro" id="IPR015943">
    <property type="entry name" value="WD40/YVTN_repeat-like_dom_sf"/>
</dbReference>
<evidence type="ECO:0000256" key="3">
    <source>
        <dbReference type="PROSITE-ProRule" id="PRU00221"/>
    </source>
</evidence>
<comment type="caution">
    <text evidence="5">The sequence shown here is derived from an EMBL/GenBank/DDBJ whole genome shotgun (WGS) entry which is preliminary data.</text>
</comment>
<dbReference type="SMART" id="SM00320">
    <property type="entry name" value="WD40"/>
    <property type="match status" value="5"/>
</dbReference>
<feature type="non-terminal residue" evidence="5">
    <location>
        <position position="1636"/>
    </location>
</feature>
<keyword evidence="2" id="KW-0677">Repeat</keyword>
<name>A0A8X7WW64_POLSE</name>
<proteinExistence type="predicted"/>
<feature type="domain" description="NWD1/2-like winged helix-turn-helix" evidence="4">
    <location>
        <begin position="580"/>
        <end position="695"/>
    </location>
</feature>
<evidence type="ECO:0000256" key="2">
    <source>
        <dbReference type="ARBA" id="ARBA00022737"/>
    </source>
</evidence>
<dbReference type="SUPFAM" id="SSF50998">
    <property type="entry name" value="Quinoprotein alcohol dehydrogenase-like"/>
    <property type="match status" value="2"/>
</dbReference>
<accession>A0A8X7WW64</accession>
<sequence>MLANMEGAARERLLRGDLSALPAKPLLSCIKVFLCINPEVKPFIMAPKRSATASGAVPKRKRKMLTIAEKVIDMYEGVDPDDVNDDQVRQVRMEVLQECLESSAGPYFLALIREQYGSPCLPARIEASEFEEILQVAQEESLNTRVLTKWYQRDENAVPPAYCLLPKKTLLPHYYSQTEIKTKERDHSEWRKDFEEMKLIFNAVVTTCIEKGTIMEENGKKYFTSGLEEELRFALENRSQTDIKRCLCYIHKIPFLSSQRERWTMKKAEFEPDLAIEAFNDSRSYRMLLQLRDEFLPSVVASSALRVYTSTSNCELRQGYTDEMKQEFISGLCEHFYHDMLNLIEATVSRNTEQLDTLMEEALQNAALCNIYSGLYRLQCKESEQVHSWLPECDPVVIARFIRGDCGTLSQLLLSICQQMAFGYKKSIKDTFLDINSLQGVMMNLVQESSSQQPLILIVDGLDQISEAQNAQSLWWLPKALPPFAKLLLSTTPKKYGILEALKVIYPCSSQYLHLSPKEKRECSRLLQADLLVSQRKITSGQQVYVNDALKGCTLPLYVELLHKEVLQWRSSLDVTEESLEKNVHESIKKFLCSLEEKHGPVLVTKALIYLIIPKSGITETELADILSLDDQVLSQFFSSKEAPCKLRVPGAVVAKLLLDLKRFLGRRYIMRSQVLFWTNRHFPLVICRRYLTQQSLALETHNTIANYFNGRWAFGRAKPLTNMPNIFGFPKTFASMPGNNIPPHMKIYLDRQQPSQPWLFSNGSALPKSGFTNARKIQELLYHLKRGGKQTELCRSILMNLGFHQAMLKAGRLNNLVSELQQAFQTAFDKELRLLSGILQSSACLLQTSPEELTTVIQTRVCTFLEMCPSLSNFIKQAYQEGLKISSLAVLRSSITSIPSTCVKLPSVDLSPVTDVIDANGKLIIVIQENATLWAWEKGLVNGFKCLSFTNFKIFAARCFKQFLLLSTACNKLLLYYLSSPLLIDGIPCQPHITMATEAVEKMQGFLTDGSNLFIWFRNTTFVEVFNLNSRVRRARLNCKHVVTCLSLSHDAQYVFCGQQKSTVTIFDTQGQSCQLATISSDLAGRSVHSLFHCASKKELFWVDNFGNLCVWDVEAIKEPELRKEFCNLNDLDEIVMVEHSLEENVLLLCKRIHIVLWNTEKWVIEDQYRAPKSHRFSHAVLGKPCDIIIAALEGCPFLLLWKSSTGQCILTLDTGHNCVLKMAKSQSDLLAVTANGYLKSWDMDLIVGASLVSKTGMKIKCVLVAPEEDYFYTADGTDVVYKWNCVSGIIDANFEHEDLVNNLALSDSGEYLVTSEFSGDIYVWNTQSGDNVNRIRSCAVSQILITPNSNVVITLCESNLSTVWKLTTAHIVCNIHPFIKNAVITPESTFVLGLHDGDLLAVSLWSGCVSKRFSCTSQSEVTAFKALLDYPDYVVLLTSCGYLYTWKVSEETICRQFQLPSQCLSHLEAFQTSADGRYAIISVIGGTINILDTGFGNLCALEAKGPVLQATLTVDGRYVVFICRSELCSCSCDFHSKPILSIVEVSNGKVVGHCFLCKDPSAMTVSDDHQVYVGFEDGATGIYSIAEDLESGVKIKHYLAQMESREKCSSRNQKQYLGRQSPNIIWKESSSETH</sequence>
<reference evidence="5 6" key="1">
    <citation type="journal article" date="2021" name="Cell">
        <title>Tracing the genetic footprints of vertebrate landing in non-teleost ray-finned fishes.</title>
        <authorList>
            <person name="Bi X."/>
            <person name="Wang K."/>
            <person name="Yang L."/>
            <person name="Pan H."/>
            <person name="Jiang H."/>
            <person name="Wei Q."/>
            <person name="Fang M."/>
            <person name="Yu H."/>
            <person name="Zhu C."/>
            <person name="Cai Y."/>
            <person name="He Y."/>
            <person name="Gan X."/>
            <person name="Zeng H."/>
            <person name="Yu D."/>
            <person name="Zhu Y."/>
            <person name="Jiang H."/>
            <person name="Qiu Q."/>
            <person name="Yang H."/>
            <person name="Zhang Y.E."/>
            <person name="Wang W."/>
            <person name="Zhu M."/>
            <person name="He S."/>
            <person name="Zhang G."/>
        </authorList>
    </citation>
    <scope>NUCLEOTIDE SEQUENCE [LARGE SCALE GENOMIC DNA]</scope>
    <source>
        <strain evidence="5">Bchr_013</strain>
    </source>
</reference>
<organism evidence="5 6">
    <name type="scientific">Polypterus senegalus</name>
    <name type="common">Senegal bichir</name>
    <dbReference type="NCBI Taxonomy" id="55291"/>
    <lineage>
        <taxon>Eukaryota</taxon>
        <taxon>Metazoa</taxon>
        <taxon>Chordata</taxon>
        <taxon>Craniata</taxon>
        <taxon>Vertebrata</taxon>
        <taxon>Euteleostomi</taxon>
        <taxon>Actinopterygii</taxon>
        <taxon>Polypteriformes</taxon>
        <taxon>Polypteridae</taxon>
        <taxon>Polypterus</taxon>
    </lineage>
</organism>
<feature type="non-terminal residue" evidence="5">
    <location>
        <position position="1"/>
    </location>
</feature>
<evidence type="ECO:0000256" key="1">
    <source>
        <dbReference type="ARBA" id="ARBA00022574"/>
    </source>
</evidence>
<dbReference type="PANTHER" id="PTHR19871">
    <property type="entry name" value="BETA TRANSDUCIN-RELATED PROTEIN"/>
    <property type="match status" value="1"/>
</dbReference>
<dbReference type="PANTHER" id="PTHR19871:SF29">
    <property type="entry name" value="NACHT AND WD REPEAT DOMAIN-CONTAINING PROTEIN 2-LIKE"/>
    <property type="match status" value="1"/>
</dbReference>
<dbReference type="Gene3D" id="2.130.10.10">
    <property type="entry name" value="YVTN repeat-like/Quinoprotein amine dehydrogenase"/>
    <property type="match status" value="2"/>
</dbReference>
<dbReference type="EMBL" id="JAATIS010008602">
    <property type="protein sequence ID" value="KAG2456960.1"/>
    <property type="molecule type" value="Genomic_DNA"/>
</dbReference>
<dbReference type="Proteomes" id="UP000886611">
    <property type="component" value="Unassembled WGS sequence"/>
</dbReference>